<feature type="domain" description="Tag1-like fourth Ig-like" evidence="4">
    <location>
        <begin position="594"/>
        <end position="708"/>
    </location>
</feature>
<name>A0A8I2ZSU8_VERLO</name>
<organism evidence="6 7">
    <name type="scientific">Verticillium longisporum</name>
    <name type="common">Verticillium dahliae var. longisporum</name>
    <dbReference type="NCBI Taxonomy" id="100787"/>
    <lineage>
        <taxon>Eukaryota</taxon>
        <taxon>Fungi</taxon>
        <taxon>Dikarya</taxon>
        <taxon>Ascomycota</taxon>
        <taxon>Pezizomycotina</taxon>
        <taxon>Sordariomycetes</taxon>
        <taxon>Hypocreomycetidae</taxon>
        <taxon>Glomerellales</taxon>
        <taxon>Plectosphaerellaceae</taxon>
        <taxon>Verticillium</taxon>
    </lineage>
</organism>
<keyword evidence="2" id="KW-0472">Membrane</keyword>
<sequence length="854" mass="91921">MSDSERSPLLSPKGKARASPEAEDDNSESAPLLSSSAATPRYDGDQDEPNDGDAASVASRDSTVSKKKKKKTVRFMPWPSIIAILMLVIVAGVVLLLAFFLPAAVEEYAKEAAVLEPTNLSLESITSDGVKARIQANFRLDGSRVKDDSSRRLGRFATWVVRKLGTDETKVNVYLPEYEGTLLGSAVVPPLVINIVDGHTTAIDFIADLAPGDAEAYRTIANNWLEGKLDKLKVLGKANIHLKSGIIPLGTHPIVETMVFEGGEIPSMPEYNITRVSFHDIETPGDGRGAVGADISVTAHNDFPVSMEVPELGFQVLVPSCNGTYDRIVIADVITGHLTVKPRADIVVDAQGLIQELPTEFTSPCPGSDSSPMDDFITKYLNGDPPTVYVRGQKLPESKTPAWIGDILSKIVVPVPFPSQGMGEVIRSFSLTDVNFKLPSPMADPDDPDGSPKVSGTILVLAALPEEMNFGINVTNLRATADVLYKGDKMGVLNLDRWNQANSTRVKDEDEHDPLLKIQSRVEEVPLNITDGDVFSDVMAKLFFGGEDVMLDVYAKVDVQIKTALGKVILRDVPAEGSVPVKHLPGDTLGGLSPQVGEIKILGTSSSSVDIEAMVNMTNPTPYAAYIPYVNIHIAKNGSVLGSATAENLNLTRGNNTNIRVTARWDANVAGGKGKRIGAELLSQYLSGYNVTLDVQTHRDSIPAVPLIGEALSHLNISIPAPKLDLPSEDGEEGHFIRDAVFHVISSTATFTLVSPLHYNTLYIDAVNATAYYNHTEPVGRIDYDLPFAVTPGATKTPKLPVQWSVGSIGYDAVKKALGGVLKLDAKANVTVRIGNWRETVWYTGRGIGAHISL</sequence>
<dbReference type="EMBL" id="JAEMWZ010000075">
    <property type="protein sequence ID" value="KAG7138342.1"/>
    <property type="molecule type" value="Genomic_DNA"/>
</dbReference>
<dbReference type="Proteomes" id="UP000689129">
    <property type="component" value="Unassembled WGS sequence"/>
</dbReference>
<keyword evidence="2" id="KW-1133">Transmembrane helix</keyword>
<proteinExistence type="predicted"/>
<dbReference type="Pfam" id="PF22786">
    <property type="entry name" value="Tag1_C"/>
    <property type="match status" value="1"/>
</dbReference>
<evidence type="ECO:0000259" key="3">
    <source>
        <dbReference type="Pfam" id="PF22786"/>
    </source>
</evidence>
<dbReference type="AlphaFoldDB" id="A0A8I2ZSU8"/>
<feature type="compositionally biased region" description="Low complexity" evidence="1">
    <location>
        <begin position="28"/>
        <end position="38"/>
    </location>
</feature>
<evidence type="ECO:0000313" key="6">
    <source>
        <dbReference type="EMBL" id="KAG7138342.1"/>
    </source>
</evidence>
<dbReference type="Pfam" id="PF26153">
    <property type="entry name" value="LEA-2L_5"/>
    <property type="match status" value="1"/>
</dbReference>
<comment type="caution">
    <text evidence="6">The sequence shown here is derived from an EMBL/GenBank/DDBJ whole genome shotgun (WGS) entry which is preliminary data.</text>
</comment>
<dbReference type="InterPro" id="IPR059065">
    <property type="entry name" value="Ig_Tag1-like_4th"/>
</dbReference>
<dbReference type="GO" id="GO:0000329">
    <property type="term" value="C:fungal-type vacuole membrane"/>
    <property type="evidence" value="ECO:0007669"/>
    <property type="project" value="InterPro"/>
</dbReference>
<feature type="domain" description="Tag1 C-terminal" evidence="3">
    <location>
        <begin position="468"/>
        <end position="582"/>
    </location>
</feature>
<dbReference type="OrthoDB" id="5596576at2759"/>
<evidence type="ECO:0000259" key="5">
    <source>
        <dbReference type="Pfam" id="PF26153"/>
    </source>
</evidence>
<reference evidence="6" key="1">
    <citation type="journal article" date="2021" name="Mol. Plant Pathol.">
        <title>A 20-kb lineage-specific genomic region tames virulence in pathogenic amphidiploid Verticillium longisporum.</title>
        <authorList>
            <person name="Harting R."/>
            <person name="Starke J."/>
            <person name="Kusch H."/>
            <person name="Poggeler S."/>
            <person name="Maurus I."/>
            <person name="Schluter R."/>
            <person name="Landesfeind M."/>
            <person name="Bulla I."/>
            <person name="Nowrousian M."/>
            <person name="de Jonge R."/>
            <person name="Stahlhut G."/>
            <person name="Hoff K.J."/>
            <person name="Asshauer K.P."/>
            <person name="Thurmer A."/>
            <person name="Stanke M."/>
            <person name="Daniel R."/>
            <person name="Morgenstern B."/>
            <person name="Thomma B.P.H.J."/>
            <person name="Kronstad J.W."/>
            <person name="Braus-Stromeyer S.A."/>
            <person name="Braus G.H."/>
        </authorList>
    </citation>
    <scope>NUCLEOTIDE SEQUENCE</scope>
    <source>
        <strain evidence="6">Vl32</strain>
    </source>
</reference>
<gene>
    <name evidence="6" type="ORF">HYQ45_004586</name>
</gene>
<dbReference type="PANTHER" id="PTHR35895:SF3">
    <property type="entry name" value="PRE-RRNA PROCESSING PROTEIN"/>
    <property type="match status" value="1"/>
</dbReference>
<evidence type="ECO:0000256" key="2">
    <source>
        <dbReference type="SAM" id="Phobius"/>
    </source>
</evidence>
<evidence type="ECO:0000313" key="7">
    <source>
        <dbReference type="Proteomes" id="UP000689129"/>
    </source>
</evidence>
<evidence type="ECO:0008006" key="8">
    <source>
        <dbReference type="Google" id="ProtNLM"/>
    </source>
</evidence>
<dbReference type="Pfam" id="PF26174">
    <property type="entry name" value="LEA-2_1"/>
    <property type="match status" value="1"/>
</dbReference>
<accession>A0A8I2ZSU8</accession>
<dbReference type="InterPro" id="IPR059066">
    <property type="entry name" value="Ig_Tag1-like_5th"/>
</dbReference>
<feature type="region of interest" description="Disordered" evidence="1">
    <location>
        <begin position="1"/>
        <end position="63"/>
    </location>
</feature>
<evidence type="ECO:0000256" key="1">
    <source>
        <dbReference type="SAM" id="MobiDB-lite"/>
    </source>
</evidence>
<dbReference type="InterPro" id="IPR055011">
    <property type="entry name" value="Tag1_C"/>
</dbReference>
<protein>
    <recommendedName>
        <fullName evidence="8">Pre-rRNA processing protein</fullName>
    </recommendedName>
</protein>
<feature type="domain" description="Tag1-like fifth Ig-like" evidence="5">
    <location>
        <begin position="730"/>
        <end position="842"/>
    </location>
</feature>
<dbReference type="InterPro" id="IPR046368">
    <property type="entry name" value="Tag1"/>
</dbReference>
<dbReference type="PANTHER" id="PTHR35895">
    <property type="entry name" value="CHROMOSOME 16, WHOLE GENOME SHOTGUN SEQUENCE"/>
    <property type="match status" value="1"/>
</dbReference>
<evidence type="ECO:0000259" key="4">
    <source>
        <dbReference type="Pfam" id="PF26150"/>
    </source>
</evidence>
<feature type="transmembrane region" description="Helical" evidence="2">
    <location>
        <begin position="75"/>
        <end position="101"/>
    </location>
</feature>
<keyword evidence="2" id="KW-0812">Transmembrane</keyword>
<dbReference type="Pfam" id="PF26150">
    <property type="entry name" value="LEA-2_4"/>
    <property type="match status" value="1"/>
</dbReference>